<evidence type="ECO:0000313" key="2">
    <source>
        <dbReference type="EMBL" id="MBB3838091.1"/>
    </source>
</evidence>
<dbReference type="AlphaFoldDB" id="A0A7W5ZLM9"/>
<reference evidence="2 3" key="1">
    <citation type="submission" date="2020-08" db="EMBL/GenBank/DDBJ databases">
        <title>Genomic Encyclopedia of Type Strains, Phase IV (KMG-IV): sequencing the most valuable type-strain genomes for metagenomic binning, comparative biology and taxonomic classification.</title>
        <authorList>
            <person name="Goeker M."/>
        </authorList>
    </citation>
    <scope>NUCLEOTIDE SEQUENCE [LARGE SCALE GENOMIC DNA]</scope>
    <source>
        <strain evidence="2 3">DSM 17976</strain>
    </source>
</reference>
<keyword evidence="3" id="KW-1185">Reference proteome</keyword>
<accession>A0A7W5ZLM9</accession>
<dbReference type="Gene3D" id="2.60.40.1120">
    <property type="entry name" value="Carboxypeptidase-like, regulatory domain"/>
    <property type="match status" value="1"/>
</dbReference>
<dbReference type="InterPro" id="IPR008969">
    <property type="entry name" value="CarboxyPept-like_regulatory"/>
</dbReference>
<dbReference type="Pfam" id="PF18939">
    <property type="entry name" value="DUF5686"/>
    <property type="match status" value="1"/>
</dbReference>
<comment type="caution">
    <text evidence="2">The sequence shown here is derived from an EMBL/GenBank/DDBJ whole genome shotgun (WGS) entry which is preliminary data.</text>
</comment>
<evidence type="ECO:0000313" key="3">
    <source>
        <dbReference type="Proteomes" id="UP000541352"/>
    </source>
</evidence>
<dbReference type="EMBL" id="JACIBY010000004">
    <property type="protein sequence ID" value="MBB3838091.1"/>
    <property type="molecule type" value="Genomic_DNA"/>
</dbReference>
<evidence type="ECO:0000256" key="1">
    <source>
        <dbReference type="SAM" id="Coils"/>
    </source>
</evidence>
<dbReference type="SUPFAM" id="SSF49464">
    <property type="entry name" value="Carboxypeptidase regulatory domain-like"/>
    <property type="match status" value="1"/>
</dbReference>
<dbReference type="RefSeq" id="WP_183973223.1">
    <property type="nucleotide sequence ID" value="NZ_JACIBY010000004.1"/>
</dbReference>
<sequence>MRIIVSLFLVIINLTALASGIKGTVKTTKGEPLPYATIAIKGTSTGTTANAEGRYELSLAPGKYEVVFQYLGFKALTKSIEVTNETITLNIALEEQALTINEVRIGSKSEDPAYTIMRRAIAKARFHALQVQSYNARAYIKSSGLIKNIPFYAVGSLKKEGIEEGRPIVNESVSEIRFKQPNTYNQRVISTRNTLNQDAISPNAFIMASFYNATVGNAVSPLSPKALTYYKFEYQGSFREGDLEVNKIKVIPKSYGEGVFRGQIYIIENTWAIHSLDLETTAEGLDFQMKQVYNPLQGVWLPTTSRIRFAGSLLGFTGEFNHAISLTYNDLKVNPAFVENVVVLDEKIEKPSSDISKKDLRTKKLNELAAQQKEVSGKQLRKMLKEYEKQDRNERKAQKEDVNVVRSDSIVIDSMANKRNDAFWNEIRTIPLTELETKSYHHSDSVRVVKVAKIKADSTKAKKDSTNFDLMALLSGRTFKLSKQWRLEYEGPLRAQNFTYNTVEGYVLESSLNFIRRFKQANTFYIKPLGRYAIGRRELLGTLSTGWQGRRRGISLTGGRYVAQFNPANPISPSINTSATLLFENNYMKIYEKEFGRLAFNYARLADVLSVSGGIEFGRRYALENLENQRPWIRWNQYAFTPNAPYNREHSHRLNALEADSYYTFAPHNALTLDVALTWKPGQKYRLYNGRKRYLENNNPSLTLRYAKGIPTIGNSAVDYDRVEFDIRQDLETGIKSELHYAVSAGAFLNRRSVYLMDYKHFMGNRTFILYGDSYTRFRSLPYYEYSTSERYLEAHVTNVYRRLLLTRLPFVRLAGLKENLMVHYLLTPMAKHYTEVGYALDGLIPGFPFFRVEAIAVFNNFKYDHTAFRVGTTFKFGN</sequence>
<evidence type="ECO:0008006" key="4">
    <source>
        <dbReference type="Google" id="ProtNLM"/>
    </source>
</evidence>
<dbReference type="Proteomes" id="UP000541352">
    <property type="component" value="Unassembled WGS sequence"/>
</dbReference>
<dbReference type="InterPro" id="IPR043741">
    <property type="entry name" value="DUF5686"/>
</dbReference>
<gene>
    <name evidence="2" type="ORF">FHS57_002096</name>
</gene>
<protein>
    <recommendedName>
        <fullName evidence="4">Carboxypeptidase-like regulatory domain-containing protein</fullName>
    </recommendedName>
</protein>
<dbReference type="Pfam" id="PF13715">
    <property type="entry name" value="CarbopepD_reg_2"/>
    <property type="match status" value="1"/>
</dbReference>
<organism evidence="2 3">
    <name type="scientific">Runella defluvii</name>
    <dbReference type="NCBI Taxonomy" id="370973"/>
    <lineage>
        <taxon>Bacteria</taxon>
        <taxon>Pseudomonadati</taxon>
        <taxon>Bacteroidota</taxon>
        <taxon>Cytophagia</taxon>
        <taxon>Cytophagales</taxon>
        <taxon>Spirosomataceae</taxon>
        <taxon>Runella</taxon>
    </lineage>
</organism>
<feature type="coiled-coil region" evidence="1">
    <location>
        <begin position="370"/>
        <end position="400"/>
    </location>
</feature>
<name>A0A7W5ZLM9_9BACT</name>
<keyword evidence="1" id="KW-0175">Coiled coil</keyword>
<proteinExistence type="predicted"/>